<organism evidence="2 3">
    <name type="scientific">Dactylosporangium maewongense</name>
    <dbReference type="NCBI Taxonomy" id="634393"/>
    <lineage>
        <taxon>Bacteria</taxon>
        <taxon>Bacillati</taxon>
        <taxon>Actinomycetota</taxon>
        <taxon>Actinomycetes</taxon>
        <taxon>Micromonosporales</taxon>
        <taxon>Micromonosporaceae</taxon>
        <taxon>Dactylosporangium</taxon>
    </lineage>
</organism>
<proteinExistence type="predicted"/>
<sequence length="268" mass="28189">MFRTPPPPPLPAGGDRHQIPDRRDRSEPGALTFGRDISHNLTDLLGIPVDPPVLVHGDDLSGTQVFGYDLTVAGLPARITVFPVRDPLLHTTLPGYSIELPGQRVPFDPDGYRDLDWQLATTLAAAVHTRTASAATQPDSAQPLPADGVVITDPAAFEARIAAALAEGPVRVDRPVTGDGDCAELCVIGADGVLFCLLYQPDSGQAWVRAVGEVGGPLAELTGAGCPGGGFRLTGDLPYRVHALLRGAHRGLRVVRGARTAFDEVGLP</sequence>
<evidence type="ECO:0000256" key="1">
    <source>
        <dbReference type="SAM" id="MobiDB-lite"/>
    </source>
</evidence>
<dbReference type="RefSeq" id="WP_344515795.1">
    <property type="nucleotide sequence ID" value="NZ_BAAAQD010000064.1"/>
</dbReference>
<comment type="caution">
    <text evidence="2">The sequence shown here is derived from an EMBL/GenBank/DDBJ whole genome shotgun (WGS) entry which is preliminary data.</text>
</comment>
<protein>
    <submittedName>
        <fullName evidence="2">Uncharacterized protein</fullName>
    </submittedName>
</protein>
<evidence type="ECO:0000313" key="3">
    <source>
        <dbReference type="Proteomes" id="UP001501470"/>
    </source>
</evidence>
<reference evidence="2 3" key="1">
    <citation type="journal article" date="2019" name="Int. J. Syst. Evol. Microbiol.">
        <title>The Global Catalogue of Microorganisms (GCM) 10K type strain sequencing project: providing services to taxonomists for standard genome sequencing and annotation.</title>
        <authorList>
            <consortium name="The Broad Institute Genomics Platform"/>
            <consortium name="The Broad Institute Genome Sequencing Center for Infectious Disease"/>
            <person name="Wu L."/>
            <person name="Ma J."/>
        </authorList>
    </citation>
    <scope>NUCLEOTIDE SEQUENCE [LARGE SCALE GENOMIC DNA]</scope>
    <source>
        <strain evidence="2 3">JCM 15933</strain>
    </source>
</reference>
<accession>A0ABN2DHP2</accession>
<name>A0ABN2DHP2_9ACTN</name>
<feature type="region of interest" description="Disordered" evidence="1">
    <location>
        <begin position="1"/>
        <end position="27"/>
    </location>
</feature>
<keyword evidence="3" id="KW-1185">Reference proteome</keyword>
<dbReference type="EMBL" id="BAAAQD010000064">
    <property type="protein sequence ID" value="GAA1577365.1"/>
    <property type="molecule type" value="Genomic_DNA"/>
</dbReference>
<evidence type="ECO:0000313" key="2">
    <source>
        <dbReference type="EMBL" id="GAA1577365.1"/>
    </source>
</evidence>
<feature type="compositionally biased region" description="Basic and acidic residues" evidence="1">
    <location>
        <begin position="14"/>
        <end position="27"/>
    </location>
</feature>
<gene>
    <name evidence="2" type="ORF">GCM10009827_119010</name>
</gene>
<dbReference type="Proteomes" id="UP001501470">
    <property type="component" value="Unassembled WGS sequence"/>
</dbReference>
<feature type="compositionally biased region" description="Pro residues" evidence="1">
    <location>
        <begin position="1"/>
        <end position="11"/>
    </location>
</feature>